<dbReference type="InterPro" id="IPR036909">
    <property type="entry name" value="Cyt_c-like_dom_sf"/>
</dbReference>
<evidence type="ECO:0000256" key="1">
    <source>
        <dbReference type="SAM" id="SignalP"/>
    </source>
</evidence>
<dbReference type="Proteomes" id="UP001596060">
    <property type="component" value="Unassembled WGS sequence"/>
</dbReference>
<proteinExistence type="predicted"/>
<feature type="chain" id="PRO_5045574521" evidence="1">
    <location>
        <begin position="19"/>
        <end position="108"/>
    </location>
</feature>
<dbReference type="SUPFAM" id="SSF46626">
    <property type="entry name" value="Cytochrome c"/>
    <property type="match status" value="1"/>
</dbReference>
<organism evidence="2 3">
    <name type="scientific">Bosea massiliensis</name>
    <dbReference type="NCBI Taxonomy" id="151419"/>
    <lineage>
        <taxon>Bacteria</taxon>
        <taxon>Pseudomonadati</taxon>
        <taxon>Pseudomonadota</taxon>
        <taxon>Alphaproteobacteria</taxon>
        <taxon>Hyphomicrobiales</taxon>
        <taxon>Boseaceae</taxon>
        <taxon>Bosea</taxon>
    </lineage>
</organism>
<protein>
    <submittedName>
        <fullName evidence="2">Uncharacterized protein</fullName>
    </submittedName>
</protein>
<sequence>MALAAALLTVPVCAFAQAEDTPESIPDFPGRDETFGYCVGCHSMKVVGRQGMNRARWDETLAWMTDKHAMPAPDDEMRKVLLDYLEKAFPPAAPKQGGGWVSPFAPQK</sequence>
<dbReference type="EMBL" id="JBHSLU010000020">
    <property type="protein sequence ID" value="MFC5505694.1"/>
    <property type="molecule type" value="Genomic_DNA"/>
</dbReference>
<name>A0ABW0NZ24_9HYPH</name>
<evidence type="ECO:0000313" key="3">
    <source>
        <dbReference type="Proteomes" id="UP001596060"/>
    </source>
</evidence>
<reference evidence="3" key="1">
    <citation type="journal article" date="2019" name="Int. J. Syst. Evol. Microbiol.">
        <title>The Global Catalogue of Microorganisms (GCM) 10K type strain sequencing project: providing services to taxonomists for standard genome sequencing and annotation.</title>
        <authorList>
            <consortium name="The Broad Institute Genomics Platform"/>
            <consortium name="The Broad Institute Genome Sequencing Center for Infectious Disease"/>
            <person name="Wu L."/>
            <person name="Ma J."/>
        </authorList>
    </citation>
    <scope>NUCLEOTIDE SEQUENCE [LARGE SCALE GENOMIC DNA]</scope>
    <source>
        <strain evidence="3">CCUG 43117</strain>
    </source>
</reference>
<keyword evidence="3" id="KW-1185">Reference proteome</keyword>
<gene>
    <name evidence="2" type="ORF">ACFPN9_10530</name>
</gene>
<dbReference type="RefSeq" id="WP_156448896.1">
    <property type="nucleotide sequence ID" value="NZ_JBHSLU010000020.1"/>
</dbReference>
<keyword evidence="1" id="KW-0732">Signal</keyword>
<evidence type="ECO:0000313" key="2">
    <source>
        <dbReference type="EMBL" id="MFC5505694.1"/>
    </source>
</evidence>
<comment type="caution">
    <text evidence="2">The sequence shown here is derived from an EMBL/GenBank/DDBJ whole genome shotgun (WGS) entry which is preliminary data.</text>
</comment>
<dbReference type="Gene3D" id="1.10.760.10">
    <property type="entry name" value="Cytochrome c-like domain"/>
    <property type="match status" value="1"/>
</dbReference>
<feature type="signal peptide" evidence="1">
    <location>
        <begin position="1"/>
        <end position="18"/>
    </location>
</feature>
<accession>A0ABW0NZ24</accession>